<evidence type="ECO:0000256" key="4">
    <source>
        <dbReference type="ARBA" id="ARBA00022801"/>
    </source>
</evidence>
<evidence type="ECO:0000256" key="1">
    <source>
        <dbReference type="ARBA" id="ARBA00022722"/>
    </source>
</evidence>
<dbReference type="GO" id="GO:0003723">
    <property type="term" value="F:RNA binding"/>
    <property type="evidence" value="ECO:0007669"/>
    <property type="project" value="TreeGrafter"/>
</dbReference>
<dbReference type="InterPro" id="IPR000571">
    <property type="entry name" value="Znf_CCCH"/>
</dbReference>
<dbReference type="GO" id="GO:0008270">
    <property type="term" value="F:zinc ion binding"/>
    <property type="evidence" value="ECO:0007669"/>
    <property type="project" value="UniProtKB-KW"/>
</dbReference>
<dbReference type="PANTHER" id="PTHR12341">
    <property type="entry name" value="5'-&gt;3' EXORIBONUCLEASE"/>
    <property type="match status" value="1"/>
</dbReference>
<sequence>MGVPAFFRWLANRYPCVMLDLLEGKERGEFDRSTNASLVKETSGDFARWVQVDNLFIDCNGVVHPCCHPENGAPQPKSEREMLDNVGKYLDRLVAAVRPTKLVYLALDGCAPRAKMNQQRERRFCSAREAEESERALGLLLKRQGHKPSTKQRWDHNAITPGTPFMDSLASYCRTWAAKAVARQPSLRVIISDASTPGEGEHKIMDHIRRCGGEEERHAVCGQDADLMFLSLALHAPRVYVLRERVQTGRSKSTGPPRLQYLSAQRLRHCLVRDPGINGLCTQQLDPRNKLSRFERDDERLLDDFVLLCFFVGNDFLPQLPCLSIPDGGLDLLLALYSRALPRSLGGYLTDDGGERGYACGAGRVHVKRVAALLAVIADLEPEILRRRARRDAQSSSKPRERSDAKKDALVEMAARACGKFDALSLDDDELREPSPQEAASTKHLAERAIQKHAEKLLKESDLNDPCIGQKGFRERYYRKVLKHGPVKREGVTDRESAIRDLSVEYWRGVRFVAEYYHRGCASWSWCYPWHYAPLARDLARVALEPGEGLRKCCTRFERGAPLPPLQQLMCVLPPASAHCCPRAAQRLMTDQHSPLAKYYPRDFPLDPNGKPANLRWLWVALVPPIDVQVVASTFASQIQPTLTPDERRRNRNGPAELVCAIPPNAGSNWVALAESDPLQGSVRLLDHVRVAYRPPEMAPNEPPYQFGGDATEDLLADPRLYQNQGRAPRLPIGDEAFRKAMADVDAMSRRGGRPPAVPVPHKVVPCRYFLQGKCHRGAACTFKHVRPDGTEVCAPVKTAPPPPVVKVLKKPQPPPAGP</sequence>
<protein>
    <recommendedName>
        <fullName evidence="9">C3H1-type domain-containing protein</fullName>
    </recommendedName>
</protein>
<name>A0A7S3ZR38_9STRA</name>
<evidence type="ECO:0000313" key="10">
    <source>
        <dbReference type="EMBL" id="CAE0690933.1"/>
    </source>
</evidence>
<dbReference type="GO" id="GO:0000956">
    <property type="term" value="P:nuclear-transcribed mRNA catabolic process"/>
    <property type="evidence" value="ECO:0007669"/>
    <property type="project" value="TreeGrafter"/>
</dbReference>
<dbReference type="EMBL" id="HBIW01007551">
    <property type="protein sequence ID" value="CAE0690933.1"/>
    <property type="molecule type" value="Transcribed_RNA"/>
</dbReference>
<dbReference type="CDD" id="cd18673">
    <property type="entry name" value="PIN_XRN1-2-like"/>
    <property type="match status" value="1"/>
</dbReference>
<keyword evidence="5 7" id="KW-0862">Zinc</keyword>
<dbReference type="InterPro" id="IPR041412">
    <property type="entry name" value="Xrn1_helical"/>
</dbReference>
<dbReference type="GO" id="GO:0004534">
    <property type="term" value="F:5'-3' RNA exonuclease activity"/>
    <property type="evidence" value="ECO:0007669"/>
    <property type="project" value="TreeGrafter"/>
</dbReference>
<organism evidence="10">
    <name type="scientific">Pelagomonas calceolata</name>
    <dbReference type="NCBI Taxonomy" id="35677"/>
    <lineage>
        <taxon>Eukaryota</taxon>
        <taxon>Sar</taxon>
        <taxon>Stramenopiles</taxon>
        <taxon>Ochrophyta</taxon>
        <taxon>Pelagophyceae</taxon>
        <taxon>Pelagomonadales</taxon>
        <taxon>Pelagomonadaceae</taxon>
        <taxon>Pelagomonas</taxon>
    </lineage>
</organism>
<evidence type="ECO:0000313" key="12">
    <source>
        <dbReference type="Proteomes" id="UP000789595"/>
    </source>
</evidence>
<dbReference type="PROSITE" id="PS50103">
    <property type="entry name" value="ZF_C3H1"/>
    <property type="match status" value="1"/>
</dbReference>
<dbReference type="Pfam" id="PF03159">
    <property type="entry name" value="XRN_N"/>
    <property type="match status" value="1"/>
</dbReference>
<evidence type="ECO:0000256" key="3">
    <source>
        <dbReference type="ARBA" id="ARBA00022771"/>
    </source>
</evidence>
<evidence type="ECO:0000256" key="7">
    <source>
        <dbReference type="PROSITE-ProRule" id="PRU00723"/>
    </source>
</evidence>
<accession>A0A7S3ZR38</accession>
<evidence type="ECO:0000313" key="11">
    <source>
        <dbReference type="EMBL" id="CAH0364062.1"/>
    </source>
</evidence>
<dbReference type="AlphaFoldDB" id="A0A7S3ZR38"/>
<evidence type="ECO:0000256" key="8">
    <source>
        <dbReference type="SAM" id="MobiDB-lite"/>
    </source>
</evidence>
<evidence type="ECO:0000256" key="2">
    <source>
        <dbReference type="ARBA" id="ARBA00022723"/>
    </source>
</evidence>
<dbReference type="InterPro" id="IPR027073">
    <property type="entry name" value="5_3_exoribonuclease"/>
</dbReference>
<dbReference type="InterPro" id="IPR004859">
    <property type="entry name" value="Xrn1_N"/>
</dbReference>
<keyword evidence="4" id="KW-0378">Hydrolase</keyword>
<dbReference type="Gene3D" id="3.40.50.12390">
    <property type="match status" value="2"/>
</dbReference>
<dbReference type="Pfam" id="PF17846">
    <property type="entry name" value="XRN_M"/>
    <property type="match status" value="1"/>
</dbReference>
<reference evidence="11" key="2">
    <citation type="submission" date="2021-11" db="EMBL/GenBank/DDBJ databases">
        <authorList>
            <consortium name="Genoscope - CEA"/>
            <person name="William W."/>
        </authorList>
    </citation>
    <scope>NUCLEOTIDE SEQUENCE</scope>
</reference>
<proteinExistence type="predicted"/>
<dbReference type="SMART" id="SM00356">
    <property type="entry name" value="ZnF_C3H1"/>
    <property type="match status" value="1"/>
</dbReference>
<keyword evidence="12" id="KW-1185">Reference proteome</keyword>
<keyword evidence="3 7" id="KW-0863">Zinc-finger</keyword>
<feature type="region of interest" description="Disordered" evidence="8">
    <location>
        <begin position="800"/>
        <end position="819"/>
    </location>
</feature>
<keyword evidence="6" id="KW-0269">Exonuclease</keyword>
<evidence type="ECO:0000259" key="9">
    <source>
        <dbReference type="PROSITE" id="PS50103"/>
    </source>
</evidence>
<dbReference type="Gene3D" id="1.25.40.1050">
    <property type="match status" value="1"/>
</dbReference>
<gene>
    <name evidence="10" type="ORF">PCAL00307_LOCUS6369</name>
    <name evidence="11" type="ORF">PECAL_1P04120</name>
</gene>
<dbReference type="GO" id="GO:0005634">
    <property type="term" value="C:nucleus"/>
    <property type="evidence" value="ECO:0007669"/>
    <property type="project" value="TreeGrafter"/>
</dbReference>
<dbReference type="OrthoDB" id="372487at2759"/>
<evidence type="ECO:0000256" key="6">
    <source>
        <dbReference type="ARBA" id="ARBA00022839"/>
    </source>
</evidence>
<keyword evidence="1" id="KW-0540">Nuclease</keyword>
<feature type="zinc finger region" description="C3H1-type" evidence="7">
    <location>
        <begin position="761"/>
        <end position="788"/>
    </location>
</feature>
<dbReference type="PANTHER" id="PTHR12341:SF41">
    <property type="entry name" value="5'-3' EXORIBONUCLEASE 2"/>
    <property type="match status" value="1"/>
</dbReference>
<feature type="domain" description="C3H1-type" evidence="9">
    <location>
        <begin position="761"/>
        <end position="788"/>
    </location>
</feature>
<keyword evidence="2 7" id="KW-0479">Metal-binding</keyword>
<evidence type="ECO:0000256" key="5">
    <source>
        <dbReference type="ARBA" id="ARBA00022833"/>
    </source>
</evidence>
<dbReference type="InterPro" id="IPR036855">
    <property type="entry name" value="Znf_CCCH_sf"/>
</dbReference>
<dbReference type="Pfam" id="PF00642">
    <property type="entry name" value="zf-CCCH"/>
    <property type="match status" value="1"/>
</dbReference>
<dbReference type="EMBL" id="CAKKNE010000001">
    <property type="protein sequence ID" value="CAH0364062.1"/>
    <property type="molecule type" value="Genomic_DNA"/>
</dbReference>
<dbReference type="Gene3D" id="4.10.1000.10">
    <property type="entry name" value="Zinc finger, CCCH-type"/>
    <property type="match status" value="1"/>
</dbReference>
<reference evidence="10" key="1">
    <citation type="submission" date="2021-01" db="EMBL/GenBank/DDBJ databases">
        <authorList>
            <person name="Corre E."/>
            <person name="Pelletier E."/>
            <person name="Niang G."/>
            <person name="Scheremetjew M."/>
            <person name="Finn R."/>
            <person name="Kale V."/>
            <person name="Holt S."/>
            <person name="Cochrane G."/>
            <person name="Meng A."/>
            <person name="Brown T."/>
            <person name="Cohen L."/>
        </authorList>
    </citation>
    <scope>NUCLEOTIDE SEQUENCE</scope>
    <source>
        <strain evidence="10">CCMP1756</strain>
    </source>
</reference>
<dbReference type="Proteomes" id="UP000789595">
    <property type="component" value="Unassembled WGS sequence"/>
</dbReference>
<dbReference type="SUPFAM" id="SSF90229">
    <property type="entry name" value="CCCH zinc finger"/>
    <property type="match status" value="1"/>
</dbReference>